<evidence type="ECO:0000256" key="11">
    <source>
        <dbReference type="SAM" id="Phobius"/>
    </source>
</evidence>
<dbReference type="InterPro" id="IPR008253">
    <property type="entry name" value="Marvel"/>
</dbReference>
<feature type="transmembrane region" description="Helical" evidence="11">
    <location>
        <begin position="693"/>
        <end position="711"/>
    </location>
</feature>
<evidence type="ECO:0000256" key="4">
    <source>
        <dbReference type="ARBA" id="ARBA00022475"/>
    </source>
</evidence>
<evidence type="ECO:0000256" key="10">
    <source>
        <dbReference type="SAM" id="MobiDB-lite"/>
    </source>
</evidence>
<dbReference type="PANTHER" id="PTHR22907:SF54">
    <property type="entry name" value="GH04558P"/>
    <property type="match status" value="1"/>
</dbReference>
<feature type="transmembrane region" description="Helical" evidence="11">
    <location>
        <begin position="723"/>
        <end position="747"/>
    </location>
</feature>
<dbReference type="Proteomes" id="UP001303046">
    <property type="component" value="Unassembled WGS sequence"/>
</dbReference>
<evidence type="ECO:0000313" key="15">
    <source>
        <dbReference type="Proteomes" id="UP001303046"/>
    </source>
</evidence>
<dbReference type="PROSITE" id="PS51034">
    <property type="entry name" value="ZP_2"/>
    <property type="match status" value="1"/>
</dbReference>
<feature type="region of interest" description="Disordered" evidence="10">
    <location>
        <begin position="439"/>
        <end position="472"/>
    </location>
</feature>
<dbReference type="Pfam" id="PF25057">
    <property type="entry name" value="CUT_N"/>
    <property type="match status" value="2"/>
</dbReference>
<feature type="domain" description="ZP" evidence="12">
    <location>
        <begin position="232"/>
        <end position="482"/>
    </location>
</feature>
<keyword evidence="8 9" id="KW-0472">Membrane</keyword>
<comment type="subcellular location">
    <subcellularLocation>
        <location evidence="2">Cell membrane</location>
        <topology evidence="2">Single-pass type I membrane protein</topology>
    </subcellularLocation>
    <subcellularLocation>
        <location evidence="1">Membrane</location>
        <topology evidence="1">Multi-pass membrane protein</topology>
    </subcellularLocation>
</comment>
<evidence type="ECO:0000256" key="8">
    <source>
        <dbReference type="ARBA" id="ARBA00023136"/>
    </source>
</evidence>
<keyword evidence="3" id="KW-0193">Cuticle</keyword>
<evidence type="ECO:0008006" key="16">
    <source>
        <dbReference type="Google" id="ProtNLM"/>
    </source>
</evidence>
<dbReference type="InterPro" id="IPR001507">
    <property type="entry name" value="ZP_dom"/>
</dbReference>
<evidence type="ECO:0000259" key="12">
    <source>
        <dbReference type="PROSITE" id="PS51034"/>
    </source>
</evidence>
<keyword evidence="15" id="KW-1185">Reference proteome</keyword>
<proteinExistence type="predicted"/>
<feature type="transmembrane region" description="Helical" evidence="11">
    <location>
        <begin position="650"/>
        <end position="673"/>
    </location>
</feature>
<evidence type="ECO:0000256" key="5">
    <source>
        <dbReference type="ARBA" id="ARBA00022692"/>
    </source>
</evidence>
<organism evidence="14 15">
    <name type="scientific">Necator americanus</name>
    <name type="common">Human hookworm</name>
    <dbReference type="NCBI Taxonomy" id="51031"/>
    <lineage>
        <taxon>Eukaryota</taxon>
        <taxon>Metazoa</taxon>
        <taxon>Ecdysozoa</taxon>
        <taxon>Nematoda</taxon>
        <taxon>Chromadorea</taxon>
        <taxon>Rhabditida</taxon>
        <taxon>Rhabditina</taxon>
        <taxon>Rhabditomorpha</taxon>
        <taxon>Strongyloidea</taxon>
        <taxon>Ancylostomatidae</taxon>
        <taxon>Bunostominae</taxon>
        <taxon>Necator</taxon>
    </lineage>
</organism>
<dbReference type="EMBL" id="JAVFWL010000002">
    <property type="protein sequence ID" value="KAK6739304.1"/>
    <property type="molecule type" value="Genomic_DNA"/>
</dbReference>
<keyword evidence="6" id="KW-0732">Signal</keyword>
<dbReference type="InterPro" id="IPR057475">
    <property type="entry name" value="CUT_C"/>
</dbReference>
<reference evidence="14 15" key="1">
    <citation type="submission" date="2023-08" db="EMBL/GenBank/DDBJ databases">
        <title>A Necator americanus chromosomal reference genome.</title>
        <authorList>
            <person name="Ilik V."/>
            <person name="Petrzelkova K.J."/>
            <person name="Pardy F."/>
            <person name="Fuh T."/>
            <person name="Niatou-Singa F.S."/>
            <person name="Gouil Q."/>
            <person name="Baker L."/>
            <person name="Ritchie M.E."/>
            <person name="Jex A.R."/>
            <person name="Gazzola D."/>
            <person name="Li H."/>
            <person name="Toshio Fujiwara R."/>
            <person name="Zhan B."/>
            <person name="Aroian R.V."/>
            <person name="Pafco B."/>
            <person name="Schwarz E.M."/>
        </authorList>
    </citation>
    <scope>NUCLEOTIDE SEQUENCE [LARGE SCALE GENOMIC DNA]</scope>
    <source>
        <strain evidence="14 15">Aroian</strain>
        <tissue evidence="14">Whole animal</tissue>
    </source>
</reference>
<evidence type="ECO:0000256" key="6">
    <source>
        <dbReference type="ARBA" id="ARBA00022729"/>
    </source>
</evidence>
<evidence type="ECO:0000256" key="2">
    <source>
        <dbReference type="ARBA" id="ARBA00004251"/>
    </source>
</evidence>
<keyword evidence="4" id="KW-1003">Cell membrane</keyword>
<evidence type="ECO:0000256" key="9">
    <source>
        <dbReference type="PROSITE-ProRule" id="PRU00581"/>
    </source>
</evidence>
<keyword evidence="5 9" id="KW-0812">Transmembrane</keyword>
<dbReference type="SMART" id="SM00241">
    <property type="entry name" value="ZP"/>
    <property type="match status" value="1"/>
</dbReference>
<feature type="domain" description="MARVEL" evidence="13">
    <location>
        <begin position="617"/>
        <end position="751"/>
    </location>
</feature>
<feature type="compositionally biased region" description="Basic and acidic residues" evidence="10">
    <location>
        <begin position="110"/>
        <end position="119"/>
    </location>
</feature>
<gene>
    <name evidence="14" type="primary">Necator_chrII.g8803</name>
    <name evidence="14" type="ORF">RB195_021008</name>
</gene>
<evidence type="ECO:0000313" key="14">
    <source>
        <dbReference type="EMBL" id="KAK6739304.1"/>
    </source>
</evidence>
<evidence type="ECO:0000256" key="1">
    <source>
        <dbReference type="ARBA" id="ARBA00004141"/>
    </source>
</evidence>
<dbReference type="InterPro" id="IPR051962">
    <property type="entry name" value="Cuticlin"/>
</dbReference>
<evidence type="ECO:0000259" key="13">
    <source>
        <dbReference type="PROSITE" id="PS51225"/>
    </source>
</evidence>
<feature type="region of interest" description="Disordered" evidence="10">
    <location>
        <begin position="170"/>
        <end position="197"/>
    </location>
</feature>
<feature type="region of interest" description="Disordered" evidence="10">
    <location>
        <begin position="83"/>
        <end position="120"/>
    </location>
</feature>
<dbReference type="Pfam" id="PF25301">
    <property type="entry name" value="CUT_C"/>
    <property type="match status" value="1"/>
</dbReference>
<protein>
    <recommendedName>
        <fullName evidence="16">ZP domain-containing protein</fullName>
    </recommendedName>
</protein>
<accession>A0ABR1CLS2</accession>
<dbReference type="InterPro" id="IPR056953">
    <property type="entry name" value="CUT_N"/>
</dbReference>
<name>A0ABR1CLS2_NECAM</name>
<feature type="compositionally biased region" description="Polar residues" evidence="10">
    <location>
        <begin position="170"/>
        <end position="179"/>
    </location>
</feature>
<sequence>MTKCGTGSTVIATQKVSAALTKAMNPSRFDNSVVGTPVISCERDRIHVEIATARPFAGKIFVKGEYSNSNCVRSYINGVPAAREGRQNQQVNGSPLKSGDKTFESSVENAESKDTETHLDSSVWETNDEGKVQDTPHVFAPEQARRFTNVGGTLESNKMELAEVDFENTKSSGHLTNSKWSRRGGVNPTVSRPGNQYIDAFSRPYSKTSTNSEQSILPSAFPNLKIYSPKPTVDEEDLLSLHYPGPQGFVGGNCPIKCEPCACASEKQPLERTRRNINNVELTVPLGACNAKRDRKLSPPSLVVSFVAVISFHESFITKLDRAYHIQCAYTESNKSISTHLDVGMAAPTDLNTTASPPVCGYHISSAEGKTIQNVRVGDRVKHEWTCRTAVPALYSMMVHSCFVEDGAGQRYEVIDEFGEGSKDDVLNTPGFFTTHSTIHANPEGLPHPNVSQSSNKPPDCSLKEVPQRRRRDVTTAGESMTLHANSLTVLDADVAEEIPQLLGSETTLPYEFCFSVAGFAILISASTFLTTAALGVAGANLYMRSQSKWGLKEKRLKSSTPRICGKEPRAKVLYKSFAATLSSATFTTFAHIRPVDVSTEMSFTVLRDQIEQSDNIFLKMPHIFKPLQTLNAIILAICVGSTSGTENGVLWFIIITSLLISASATVIFALGLQDSIMDSLTNGSIAWNLVELIYSFVFAVLSVVSVWLSFGFANGHLGGTSAGYIATGLFSIIHAGLYSVPCGIIYDSMQTNGVRQDTGFDVLPAHPFHNAPYQDL</sequence>
<feature type="transmembrane region" description="Helical" evidence="11">
    <location>
        <begin position="517"/>
        <end position="543"/>
    </location>
</feature>
<dbReference type="PANTHER" id="PTHR22907">
    <property type="entry name" value="GH04558P"/>
    <property type="match status" value="1"/>
</dbReference>
<dbReference type="PROSITE" id="PS51225">
    <property type="entry name" value="MARVEL"/>
    <property type="match status" value="1"/>
</dbReference>
<evidence type="ECO:0000256" key="7">
    <source>
        <dbReference type="ARBA" id="ARBA00022989"/>
    </source>
</evidence>
<evidence type="ECO:0000256" key="3">
    <source>
        <dbReference type="ARBA" id="ARBA00022460"/>
    </source>
</evidence>
<comment type="caution">
    <text evidence="14">The sequence shown here is derived from an EMBL/GenBank/DDBJ whole genome shotgun (WGS) entry which is preliminary data.</text>
</comment>
<keyword evidence="7 11" id="KW-1133">Transmembrane helix</keyword>